<comment type="caution">
    <text evidence="2">The sequence shown here is derived from an EMBL/GenBank/DDBJ whole genome shotgun (WGS) entry which is preliminary data.</text>
</comment>
<proteinExistence type="predicted"/>
<accession>A0A7D9K1Q2</accession>
<evidence type="ECO:0000313" key="3">
    <source>
        <dbReference type="Proteomes" id="UP001152795"/>
    </source>
</evidence>
<dbReference type="InterPro" id="IPR052787">
    <property type="entry name" value="MAVS"/>
</dbReference>
<feature type="region of interest" description="Disordered" evidence="1">
    <location>
        <begin position="114"/>
        <end position="135"/>
    </location>
</feature>
<protein>
    <submittedName>
        <fullName evidence="2">Uncharacterized protein</fullName>
    </submittedName>
</protein>
<dbReference type="AlphaFoldDB" id="A0A7D9K1Q2"/>
<gene>
    <name evidence="2" type="ORF">PACLA_8A015685</name>
</gene>
<dbReference type="PANTHER" id="PTHR21446:SF12">
    <property type="entry name" value="POTASSIUM CHANNEL TETRAMERIZATION DOMAIN CONTAINING 1"/>
    <property type="match status" value="1"/>
</dbReference>
<dbReference type="PANTHER" id="PTHR21446">
    <property type="entry name" value="DUF3504 DOMAIN-CONTAINING PROTEIN"/>
    <property type="match status" value="1"/>
</dbReference>
<name>A0A7D9K1Q2_PARCT</name>
<dbReference type="Proteomes" id="UP001152795">
    <property type="component" value="Unassembled WGS sequence"/>
</dbReference>
<dbReference type="OrthoDB" id="5963905at2759"/>
<feature type="compositionally biased region" description="Polar residues" evidence="1">
    <location>
        <begin position="126"/>
        <end position="135"/>
    </location>
</feature>
<organism evidence="2 3">
    <name type="scientific">Paramuricea clavata</name>
    <name type="common">Red gorgonian</name>
    <name type="synonym">Violescent sea-whip</name>
    <dbReference type="NCBI Taxonomy" id="317549"/>
    <lineage>
        <taxon>Eukaryota</taxon>
        <taxon>Metazoa</taxon>
        <taxon>Cnidaria</taxon>
        <taxon>Anthozoa</taxon>
        <taxon>Octocorallia</taxon>
        <taxon>Malacalcyonacea</taxon>
        <taxon>Plexauridae</taxon>
        <taxon>Paramuricea</taxon>
    </lineage>
</organism>
<reference evidence="2" key="1">
    <citation type="submission" date="2020-04" db="EMBL/GenBank/DDBJ databases">
        <authorList>
            <person name="Alioto T."/>
            <person name="Alioto T."/>
            <person name="Gomez Garrido J."/>
        </authorList>
    </citation>
    <scope>NUCLEOTIDE SEQUENCE</scope>
    <source>
        <strain evidence="2">A484AB</strain>
    </source>
</reference>
<dbReference type="EMBL" id="CACRXK020025024">
    <property type="protein sequence ID" value="CAB4039161.1"/>
    <property type="molecule type" value="Genomic_DNA"/>
</dbReference>
<sequence>MWWLLTQYFGLRGRQEHHGMKVEDFTIGKDNDGLEHVEYIERPTKTRNGSLSKKSTDFLPKMYATGDERCPVALFLDRESNWSPQLAIARRLYDGDEQEQQQMSSRISWRNSPQRWGMHFKPGKSGNATTASLSC</sequence>
<keyword evidence="3" id="KW-1185">Reference proteome</keyword>
<evidence type="ECO:0000256" key="1">
    <source>
        <dbReference type="SAM" id="MobiDB-lite"/>
    </source>
</evidence>
<evidence type="ECO:0000313" key="2">
    <source>
        <dbReference type="EMBL" id="CAB4039161.1"/>
    </source>
</evidence>